<evidence type="ECO:0000259" key="10">
    <source>
        <dbReference type="PROSITE" id="PS50112"/>
    </source>
</evidence>
<dbReference type="Gene3D" id="1.10.287.130">
    <property type="match status" value="1"/>
</dbReference>
<feature type="domain" description="PAS" evidence="10">
    <location>
        <begin position="201"/>
        <end position="246"/>
    </location>
</feature>
<keyword evidence="7" id="KW-0175">Coiled coil</keyword>
<accession>A0A841RBY2</accession>
<dbReference type="Gene3D" id="3.30.450.20">
    <property type="entry name" value="PAS domain"/>
    <property type="match status" value="5"/>
</dbReference>
<dbReference type="Proteomes" id="UP000587760">
    <property type="component" value="Unassembled WGS sequence"/>
</dbReference>
<dbReference type="PANTHER" id="PTHR43304">
    <property type="entry name" value="PHYTOCHROME-LIKE PROTEIN CPH1"/>
    <property type="match status" value="1"/>
</dbReference>
<dbReference type="SUPFAM" id="SSF55785">
    <property type="entry name" value="PYP-like sensor domain (PAS domain)"/>
    <property type="match status" value="5"/>
</dbReference>
<keyword evidence="5" id="KW-0418">Kinase</keyword>
<dbReference type="SMART" id="SM00388">
    <property type="entry name" value="HisKA"/>
    <property type="match status" value="1"/>
</dbReference>
<name>A0A841RBY2_9SPIO</name>
<protein>
    <recommendedName>
        <fullName evidence="2">histidine kinase</fullName>
        <ecNumber evidence="2">2.7.13.3</ecNumber>
    </recommendedName>
</protein>
<keyword evidence="3 6" id="KW-0597">Phosphoprotein</keyword>
<dbReference type="Pfam" id="PF08448">
    <property type="entry name" value="PAS_4"/>
    <property type="match status" value="1"/>
</dbReference>
<organism evidence="12 13">
    <name type="scientific">Spirochaeta isovalerica</name>
    <dbReference type="NCBI Taxonomy" id="150"/>
    <lineage>
        <taxon>Bacteria</taxon>
        <taxon>Pseudomonadati</taxon>
        <taxon>Spirochaetota</taxon>
        <taxon>Spirochaetia</taxon>
        <taxon>Spirochaetales</taxon>
        <taxon>Spirochaetaceae</taxon>
        <taxon>Spirochaeta</taxon>
    </lineage>
</organism>
<dbReference type="InterPro" id="IPR036890">
    <property type="entry name" value="HATPase_C_sf"/>
</dbReference>
<dbReference type="InterPro" id="IPR004358">
    <property type="entry name" value="Sig_transdc_His_kin-like_C"/>
</dbReference>
<comment type="caution">
    <text evidence="12">The sequence shown here is derived from an EMBL/GenBank/DDBJ whole genome shotgun (WGS) entry which is preliminary data.</text>
</comment>
<dbReference type="InterPro" id="IPR000014">
    <property type="entry name" value="PAS"/>
</dbReference>
<evidence type="ECO:0000256" key="4">
    <source>
        <dbReference type="ARBA" id="ARBA00022679"/>
    </source>
</evidence>
<dbReference type="EMBL" id="JACHGJ010000002">
    <property type="protein sequence ID" value="MBB6479912.1"/>
    <property type="molecule type" value="Genomic_DNA"/>
</dbReference>
<dbReference type="SMART" id="SM00387">
    <property type="entry name" value="HATPase_c"/>
    <property type="match status" value="1"/>
</dbReference>
<proteinExistence type="predicted"/>
<dbReference type="InterPro" id="IPR011006">
    <property type="entry name" value="CheY-like_superfamily"/>
</dbReference>
<dbReference type="PROSITE" id="PS50109">
    <property type="entry name" value="HIS_KIN"/>
    <property type="match status" value="1"/>
</dbReference>
<dbReference type="GO" id="GO:0000155">
    <property type="term" value="F:phosphorelay sensor kinase activity"/>
    <property type="evidence" value="ECO:0007669"/>
    <property type="project" value="InterPro"/>
</dbReference>
<dbReference type="InterPro" id="IPR005467">
    <property type="entry name" value="His_kinase_dom"/>
</dbReference>
<dbReference type="CDD" id="cd00130">
    <property type="entry name" value="PAS"/>
    <property type="match status" value="5"/>
</dbReference>
<dbReference type="SMART" id="SM00086">
    <property type="entry name" value="PAC"/>
    <property type="match status" value="5"/>
</dbReference>
<dbReference type="InterPro" id="IPR001789">
    <property type="entry name" value="Sig_transdc_resp-reg_receiver"/>
</dbReference>
<feature type="domain" description="PAC" evidence="11">
    <location>
        <begin position="278"/>
        <end position="334"/>
    </location>
</feature>
<dbReference type="PRINTS" id="PR00344">
    <property type="entry name" value="BCTRLSENSOR"/>
</dbReference>
<dbReference type="SUPFAM" id="SSF47384">
    <property type="entry name" value="Homodimeric domain of signal transducing histidine kinase"/>
    <property type="match status" value="1"/>
</dbReference>
<dbReference type="PROSITE" id="PS50113">
    <property type="entry name" value="PAC"/>
    <property type="match status" value="5"/>
</dbReference>
<gene>
    <name evidence="12" type="ORF">HNR50_001570</name>
</gene>
<feature type="domain" description="PAC" evidence="11">
    <location>
        <begin position="998"/>
        <end position="1049"/>
    </location>
</feature>
<dbReference type="InterPro" id="IPR003661">
    <property type="entry name" value="HisK_dim/P_dom"/>
</dbReference>
<dbReference type="SUPFAM" id="SSF55874">
    <property type="entry name" value="ATPase domain of HSP90 chaperone/DNA topoisomerase II/histidine kinase"/>
    <property type="match status" value="1"/>
</dbReference>
<evidence type="ECO:0000256" key="3">
    <source>
        <dbReference type="ARBA" id="ARBA00022553"/>
    </source>
</evidence>
<evidence type="ECO:0000256" key="5">
    <source>
        <dbReference type="ARBA" id="ARBA00022777"/>
    </source>
</evidence>
<dbReference type="Pfam" id="PF08447">
    <property type="entry name" value="PAS_3"/>
    <property type="match status" value="2"/>
</dbReference>
<evidence type="ECO:0000256" key="6">
    <source>
        <dbReference type="PROSITE-ProRule" id="PRU00169"/>
    </source>
</evidence>
<evidence type="ECO:0000256" key="2">
    <source>
        <dbReference type="ARBA" id="ARBA00012438"/>
    </source>
</evidence>
<dbReference type="PANTHER" id="PTHR43304:SF1">
    <property type="entry name" value="PAC DOMAIN-CONTAINING PROTEIN"/>
    <property type="match status" value="1"/>
</dbReference>
<dbReference type="InterPro" id="IPR052162">
    <property type="entry name" value="Sensor_kinase/Photoreceptor"/>
</dbReference>
<dbReference type="InterPro" id="IPR000700">
    <property type="entry name" value="PAS-assoc_C"/>
</dbReference>
<evidence type="ECO:0000256" key="7">
    <source>
        <dbReference type="SAM" id="Coils"/>
    </source>
</evidence>
<keyword evidence="13" id="KW-1185">Reference proteome</keyword>
<dbReference type="Pfam" id="PF10114">
    <property type="entry name" value="PocR"/>
    <property type="match status" value="1"/>
</dbReference>
<evidence type="ECO:0000259" key="11">
    <source>
        <dbReference type="PROSITE" id="PS50113"/>
    </source>
</evidence>
<dbReference type="SUPFAM" id="SSF52172">
    <property type="entry name" value="CheY-like"/>
    <property type="match status" value="1"/>
</dbReference>
<feature type="domain" description="PAC" evidence="11">
    <location>
        <begin position="402"/>
        <end position="453"/>
    </location>
</feature>
<dbReference type="Pfam" id="PF00072">
    <property type="entry name" value="Response_reg"/>
    <property type="match status" value="1"/>
</dbReference>
<dbReference type="PROSITE" id="PS50112">
    <property type="entry name" value="PAS"/>
    <property type="match status" value="3"/>
</dbReference>
<feature type="modified residue" description="4-aspartylphosphate" evidence="6">
    <location>
        <position position="1350"/>
    </location>
</feature>
<dbReference type="SMART" id="SM00091">
    <property type="entry name" value="PAS"/>
    <property type="match status" value="4"/>
</dbReference>
<dbReference type="InterPro" id="IPR035965">
    <property type="entry name" value="PAS-like_dom_sf"/>
</dbReference>
<dbReference type="Gene3D" id="3.40.50.2300">
    <property type="match status" value="1"/>
</dbReference>
<dbReference type="Pfam" id="PF13426">
    <property type="entry name" value="PAS_9"/>
    <property type="match status" value="2"/>
</dbReference>
<feature type="domain" description="PAC" evidence="11">
    <location>
        <begin position="523"/>
        <end position="579"/>
    </location>
</feature>
<evidence type="ECO:0000256" key="1">
    <source>
        <dbReference type="ARBA" id="ARBA00000085"/>
    </source>
</evidence>
<dbReference type="SUPFAM" id="SSF55781">
    <property type="entry name" value="GAF domain-like"/>
    <property type="match status" value="1"/>
</dbReference>
<dbReference type="EC" id="2.7.13.3" evidence="2"/>
<dbReference type="Gene3D" id="3.30.450.40">
    <property type="match status" value="1"/>
</dbReference>
<feature type="domain" description="PAC" evidence="11">
    <location>
        <begin position="650"/>
        <end position="704"/>
    </location>
</feature>
<evidence type="ECO:0000259" key="9">
    <source>
        <dbReference type="PROSITE" id="PS50110"/>
    </source>
</evidence>
<feature type="domain" description="PAS" evidence="10">
    <location>
        <begin position="580"/>
        <end position="650"/>
    </location>
</feature>
<dbReference type="NCBIfam" id="TIGR00229">
    <property type="entry name" value="sensory_box"/>
    <property type="match status" value="5"/>
</dbReference>
<dbReference type="Gene3D" id="2.10.70.100">
    <property type="match status" value="1"/>
</dbReference>
<dbReference type="InterPro" id="IPR036097">
    <property type="entry name" value="HisK_dim/P_sf"/>
</dbReference>
<feature type="coiled-coil region" evidence="7">
    <location>
        <begin position="570"/>
        <end position="597"/>
    </location>
</feature>
<dbReference type="InterPro" id="IPR013655">
    <property type="entry name" value="PAS_fold_3"/>
</dbReference>
<evidence type="ECO:0000313" key="12">
    <source>
        <dbReference type="EMBL" id="MBB6479912.1"/>
    </source>
</evidence>
<dbReference type="InterPro" id="IPR001610">
    <property type="entry name" value="PAC"/>
</dbReference>
<feature type="domain" description="PAS" evidence="10">
    <location>
        <begin position="331"/>
        <end position="400"/>
    </location>
</feature>
<feature type="domain" description="Histidine kinase" evidence="8">
    <location>
        <begin position="1062"/>
        <end position="1277"/>
    </location>
</feature>
<dbReference type="InterPro" id="IPR013656">
    <property type="entry name" value="PAS_4"/>
</dbReference>
<comment type="catalytic activity">
    <reaction evidence="1">
        <text>ATP + protein L-histidine = ADP + protein N-phospho-L-histidine.</text>
        <dbReference type="EC" id="2.7.13.3"/>
    </reaction>
</comment>
<dbReference type="Gene3D" id="3.30.565.10">
    <property type="entry name" value="Histidine kinase-like ATPase, C-terminal domain"/>
    <property type="match status" value="1"/>
</dbReference>
<dbReference type="Pfam" id="PF02518">
    <property type="entry name" value="HATPase_c"/>
    <property type="match status" value="1"/>
</dbReference>
<dbReference type="PROSITE" id="PS50110">
    <property type="entry name" value="RESPONSE_REGULATORY"/>
    <property type="match status" value="1"/>
</dbReference>
<dbReference type="InterPro" id="IPR029016">
    <property type="entry name" value="GAF-like_dom_sf"/>
</dbReference>
<evidence type="ECO:0000313" key="13">
    <source>
        <dbReference type="Proteomes" id="UP000587760"/>
    </source>
</evidence>
<reference evidence="12 13" key="1">
    <citation type="submission" date="2020-08" db="EMBL/GenBank/DDBJ databases">
        <title>Genomic Encyclopedia of Type Strains, Phase IV (KMG-IV): sequencing the most valuable type-strain genomes for metagenomic binning, comparative biology and taxonomic classification.</title>
        <authorList>
            <person name="Goeker M."/>
        </authorList>
    </citation>
    <scope>NUCLEOTIDE SEQUENCE [LARGE SCALE GENOMIC DNA]</scope>
    <source>
        <strain evidence="12 13">DSM 2461</strain>
    </source>
</reference>
<feature type="domain" description="Response regulatory" evidence="9">
    <location>
        <begin position="1296"/>
        <end position="1416"/>
    </location>
</feature>
<sequence>MVNESAAGDQYSLYMTAIDAITDIIRNISDRDELLKRILQTLCEILKLDKALVCSVCPDDNTIETYCEWPNEESGSNLQKFKYSSHFSDKHISQIIETHHYLISSQTASLNCDECDNLHDKFKVQCLLWYPFDFDGNSFNSLLLGQARKEHLWTKQELIFIGSVTKQLSLALLKLQLTDIHTAQTGRMQKLETESYVLNTSTNIFRSVMENSPIPIWISDEKGTLIHANDSLKTTLNLTDEQLVGKYNVIQDENFQTSEIKQKIEDLFERHNIVHHSLYWESRVVKHAPLNGARNVWIDLTMYPILDADKKIINIVCQWIDITEENRAKKKSSMLNKAIENSLNAFDIVDHRGRIIYANQAYCKMWGYDSIEEILDTSPVSHCEDPQKSTEIINEIKEKGKFIGEFKAKRKDGTSFDVLMYAFLDYDENGNEIYPGTSLDITDRKNAEIQMKDLLQEQEVLLNNDPSFIIYKDTENNIIKITDTVAKMTNLPKEEIEGKPSAEIFPTMADEYYRDDKEVMDSGNPKMGIIEPLPSSDGSRKWLLTNKVPVKAESGKVTGIIVFSTDITSLKKAQDALEDSEKKYRLLVDNINDLICEIDSNGVYTYLNKNYKDILGYEPEELLGKPAIDLIHPDDLETSLEKYEKVKDEAGVSIDVWRFLHKDGSYRIIESKGQVYQYSEDELRTVIISRDITEQKKTQEQLQKIQWLLTPKSKTQIDDKYSQPYGDLTELNSDRTILDSVGEEMLKDIVNDYLGLLETSAAVYEKNGDYAFGIFSSGWCRLLDRRARELTAITDLNESLDSGKWLCHESCWTDTSLKSIKTGKPTDSHCHGGLRIYAYPIFAFNEVVGSINFGYGNPPDKMTELREISEKYSIPIETLEEEARAYKTRPSYIIELAKERLQVSARVIGSLVELNVTKRQLQESRDFLSRTGEMARVGGWDLNVGSDKVYWTETTCRIHELPDDFSPTLEEAILFYHPEDRSLVQESVESAISKGTPFDFEARLITAKGKEVCVRAMGQPIMENGKCIKISGTFQDITEQKKLESALEVSSRLESLGVLAGGIAHDFNNLLSGFYGLTDLALQSPTVEKKNYYLGKAGDTIERSRSLTQQLLTFAKGGSPVQKIAPLFPMVEESVHFALSGSKVSCNFDVPQDLWNCNYDENQISQVIDNLIINSKQAIPNEGKINVTARNISIAEGKHPLLAEGDYVRISIKDNGIGIPKEKLDKIFDPFFTTKAYGHGLGLATCYSIVKKHGGCIEVDSELHKGSLFNVYLPAVDVNVPCSDRKLKTEHFGSGTFLVMDDEEVIREILKRTLESFGYTVVCKENGRDALDFLEAEFKTGRSISAMIFDLTVPGAMGGKETIAELRKTNTKIPAFVASGYADGPVMKNPREYGFTASICKPFRQEELIDLLNNHLQTK</sequence>
<dbReference type="SMART" id="SM00448">
    <property type="entry name" value="REC"/>
    <property type="match status" value="1"/>
</dbReference>
<dbReference type="InterPro" id="IPR018771">
    <property type="entry name" value="PocR_dom"/>
</dbReference>
<dbReference type="InterPro" id="IPR003594">
    <property type="entry name" value="HATPase_dom"/>
</dbReference>
<dbReference type="RefSeq" id="WP_184745567.1">
    <property type="nucleotide sequence ID" value="NZ_JACHGJ010000002.1"/>
</dbReference>
<evidence type="ECO:0000259" key="8">
    <source>
        <dbReference type="PROSITE" id="PS50109"/>
    </source>
</evidence>
<keyword evidence="4" id="KW-0808">Transferase</keyword>